<proteinExistence type="predicted"/>
<accession>A0ABR4YIH2</accession>
<evidence type="ECO:0000313" key="1">
    <source>
        <dbReference type="EMBL" id="KHE42050.1"/>
    </source>
</evidence>
<keyword evidence="2" id="KW-1185">Reference proteome</keyword>
<evidence type="ECO:0000313" key="2">
    <source>
        <dbReference type="Proteomes" id="UP000030889"/>
    </source>
</evidence>
<dbReference type="Proteomes" id="UP000030889">
    <property type="component" value="Unassembled WGS sequence"/>
</dbReference>
<gene>
    <name evidence="1" type="ORF">LG35_05690</name>
</gene>
<dbReference type="EMBL" id="JRGF01000006">
    <property type="protein sequence ID" value="KHE42050.1"/>
    <property type="molecule type" value="Genomic_DNA"/>
</dbReference>
<sequence>MYLFQNKSSSDYVLFRIYSSGPGGRAEDGFFVGKGYKDDSYHNVYSFDGANPFYLLPDATENYTTISNGKVYVVQRPGDAGSVYDDAFWEEAHYRFVVTDKLFENGMPL</sequence>
<reference evidence="1 2" key="1">
    <citation type="submission" date="2014-09" db="EMBL/GenBank/DDBJ databases">
        <title>Alistipes sp. 627, sp. nov., a novel member of the family Rikenellaceae isolated from human faeces.</title>
        <authorList>
            <person name="Shkoporov A.N."/>
            <person name="Chaplin A.V."/>
            <person name="Motuzova O.V."/>
            <person name="Kafarskaia L.I."/>
            <person name="Khokhlova E.V."/>
            <person name="Efimov B.A."/>
        </authorList>
    </citation>
    <scope>NUCLEOTIDE SEQUENCE [LARGE SCALE GENOMIC DNA]</scope>
    <source>
        <strain evidence="1 2">627</strain>
    </source>
</reference>
<organism evidence="1 2">
    <name type="scientific">Alistipes inops</name>
    <dbReference type="NCBI Taxonomy" id="1501391"/>
    <lineage>
        <taxon>Bacteria</taxon>
        <taxon>Pseudomonadati</taxon>
        <taxon>Bacteroidota</taxon>
        <taxon>Bacteroidia</taxon>
        <taxon>Bacteroidales</taxon>
        <taxon>Rikenellaceae</taxon>
        <taxon>Alistipes</taxon>
    </lineage>
</organism>
<name>A0ABR4YIH2_9BACT</name>
<comment type="caution">
    <text evidence="1">The sequence shown here is derived from an EMBL/GenBank/DDBJ whole genome shotgun (WGS) entry which is preliminary data.</text>
</comment>
<protein>
    <submittedName>
        <fullName evidence="1">Uncharacterized protein</fullName>
    </submittedName>
</protein>